<dbReference type="GO" id="GO:0016705">
    <property type="term" value="F:oxidoreductase activity, acting on paired donors, with incorporation or reduction of molecular oxygen"/>
    <property type="evidence" value="ECO:0007669"/>
    <property type="project" value="InterPro"/>
</dbReference>
<keyword evidence="5 7" id="KW-0408">Iron</keyword>
<dbReference type="GO" id="GO:0020037">
    <property type="term" value="F:heme binding"/>
    <property type="evidence" value="ECO:0007669"/>
    <property type="project" value="InterPro"/>
</dbReference>
<sequence>MSETIPTVAGMPAERAPGCPFSPPPELSRLAEESPIVRSVFTDGHEGYLVTGYALAREVLADNRRFSSRQELMHHPTIDFREQFGDEIPPGLAGDLTALDEPEHGRLRRMLTGRFTVRRMRMLTERIEEVTAVHLDLMAEQGPPVDLVTAFAQPIPTMLICELLGVPYDERDMFRGHVENVFGGDASMEERMASFSALGEYNAALVAAKRANPTDDLLSDLTDSEMTPEEHGGIATLLLAAGLDTTASMLALGVLALLERPEQAAIMRDDPEAVPGAVEELMRYLSIASPIPRVTLEEVELGGQVIPAGTTLMVAVNVANRDDARFADPGALDLRRHAAGHLAFGHGVHQCLGQQLARVEMRVAFPALLRRFPDLRLAGEAVTRASDASIHGLTSMPVAWGE</sequence>
<protein>
    <submittedName>
        <fullName evidence="9">Cytochrome P450</fullName>
    </submittedName>
</protein>
<keyword evidence="3 7" id="KW-0479">Metal-binding</keyword>
<evidence type="ECO:0000313" key="9">
    <source>
        <dbReference type="EMBL" id="GLZ81497.1"/>
    </source>
</evidence>
<dbReference type="SUPFAM" id="SSF48264">
    <property type="entry name" value="Cytochrome P450"/>
    <property type="match status" value="1"/>
</dbReference>
<dbReference type="Gene3D" id="1.10.630.10">
    <property type="entry name" value="Cytochrome P450"/>
    <property type="match status" value="1"/>
</dbReference>
<dbReference type="GO" id="GO:0005506">
    <property type="term" value="F:iron ion binding"/>
    <property type="evidence" value="ECO:0007669"/>
    <property type="project" value="InterPro"/>
</dbReference>
<dbReference type="EMBL" id="BSTX01000006">
    <property type="protein sequence ID" value="GLZ81497.1"/>
    <property type="molecule type" value="Genomic_DNA"/>
</dbReference>
<dbReference type="PANTHER" id="PTHR46696:SF1">
    <property type="entry name" value="CYTOCHROME P450 YJIB-RELATED"/>
    <property type="match status" value="1"/>
</dbReference>
<dbReference type="InterPro" id="IPR017972">
    <property type="entry name" value="Cyt_P450_CS"/>
</dbReference>
<dbReference type="Pfam" id="PF00067">
    <property type="entry name" value="p450"/>
    <property type="match status" value="1"/>
</dbReference>
<dbReference type="PROSITE" id="PS00086">
    <property type="entry name" value="CYTOCHROME_P450"/>
    <property type="match status" value="1"/>
</dbReference>
<name>A0A9W6STE3_9ACTN</name>
<dbReference type="InterPro" id="IPR036396">
    <property type="entry name" value="Cyt_P450_sf"/>
</dbReference>
<accession>A0A9W6STE3</accession>
<dbReference type="GO" id="GO:0004497">
    <property type="term" value="F:monooxygenase activity"/>
    <property type="evidence" value="ECO:0007669"/>
    <property type="project" value="UniProtKB-KW"/>
</dbReference>
<proteinExistence type="inferred from homology"/>
<dbReference type="CDD" id="cd11030">
    <property type="entry name" value="CYP105-like"/>
    <property type="match status" value="1"/>
</dbReference>
<evidence type="ECO:0000256" key="3">
    <source>
        <dbReference type="ARBA" id="ARBA00022723"/>
    </source>
</evidence>
<dbReference type="PANTHER" id="PTHR46696">
    <property type="entry name" value="P450, PUTATIVE (EUROFUNG)-RELATED"/>
    <property type="match status" value="1"/>
</dbReference>
<evidence type="ECO:0000256" key="1">
    <source>
        <dbReference type="ARBA" id="ARBA00010617"/>
    </source>
</evidence>
<keyword evidence="6 7" id="KW-0503">Monooxygenase</keyword>
<evidence type="ECO:0000256" key="2">
    <source>
        <dbReference type="ARBA" id="ARBA00022617"/>
    </source>
</evidence>
<keyword evidence="2 7" id="KW-0349">Heme</keyword>
<dbReference type="InterPro" id="IPR001128">
    <property type="entry name" value="Cyt_P450"/>
</dbReference>
<dbReference type="GO" id="GO:0017000">
    <property type="term" value="P:antibiotic biosynthetic process"/>
    <property type="evidence" value="ECO:0007669"/>
    <property type="project" value="UniProtKB-ARBA"/>
</dbReference>
<evidence type="ECO:0000256" key="4">
    <source>
        <dbReference type="ARBA" id="ARBA00023002"/>
    </source>
</evidence>
<dbReference type="FunFam" id="1.10.630.10:FF:000018">
    <property type="entry name" value="Cytochrome P450 monooxygenase"/>
    <property type="match status" value="1"/>
</dbReference>
<organism evidence="9 10">
    <name type="scientific">Actinorhabdospora filicis</name>
    <dbReference type="NCBI Taxonomy" id="1785913"/>
    <lineage>
        <taxon>Bacteria</taxon>
        <taxon>Bacillati</taxon>
        <taxon>Actinomycetota</taxon>
        <taxon>Actinomycetes</taxon>
        <taxon>Micromonosporales</taxon>
        <taxon>Micromonosporaceae</taxon>
        <taxon>Actinorhabdospora</taxon>
    </lineage>
</organism>
<dbReference type="AlphaFoldDB" id="A0A9W6STE3"/>
<dbReference type="Proteomes" id="UP001165079">
    <property type="component" value="Unassembled WGS sequence"/>
</dbReference>
<evidence type="ECO:0000256" key="6">
    <source>
        <dbReference type="ARBA" id="ARBA00023033"/>
    </source>
</evidence>
<comment type="similarity">
    <text evidence="1 7">Belongs to the cytochrome P450 family.</text>
</comment>
<evidence type="ECO:0000256" key="8">
    <source>
        <dbReference type="SAM" id="MobiDB-lite"/>
    </source>
</evidence>
<gene>
    <name evidence="9" type="ORF">Afil01_63040</name>
</gene>
<dbReference type="RefSeq" id="WP_285666978.1">
    <property type="nucleotide sequence ID" value="NZ_BSTX01000006.1"/>
</dbReference>
<dbReference type="PRINTS" id="PR00385">
    <property type="entry name" value="P450"/>
</dbReference>
<keyword evidence="4 7" id="KW-0560">Oxidoreductase</keyword>
<keyword evidence="10" id="KW-1185">Reference proteome</keyword>
<feature type="region of interest" description="Disordered" evidence="8">
    <location>
        <begin position="1"/>
        <end position="26"/>
    </location>
</feature>
<evidence type="ECO:0000256" key="7">
    <source>
        <dbReference type="RuleBase" id="RU000461"/>
    </source>
</evidence>
<evidence type="ECO:0000256" key="5">
    <source>
        <dbReference type="ARBA" id="ARBA00023004"/>
    </source>
</evidence>
<dbReference type="InterPro" id="IPR002397">
    <property type="entry name" value="Cyt_P450_B"/>
</dbReference>
<reference evidence="9" key="1">
    <citation type="submission" date="2023-03" db="EMBL/GenBank/DDBJ databases">
        <title>Actinorhabdospora filicis NBRC 111898.</title>
        <authorList>
            <person name="Ichikawa N."/>
            <person name="Sato H."/>
            <person name="Tonouchi N."/>
        </authorList>
    </citation>
    <scope>NUCLEOTIDE SEQUENCE</scope>
    <source>
        <strain evidence="9">NBRC 111898</strain>
    </source>
</reference>
<comment type="caution">
    <text evidence="9">The sequence shown here is derived from an EMBL/GenBank/DDBJ whole genome shotgun (WGS) entry which is preliminary data.</text>
</comment>
<evidence type="ECO:0000313" key="10">
    <source>
        <dbReference type="Proteomes" id="UP001165079"/>
    </source>
</evidence>
<dbReference type="PRINTS" id="PR00359">
    <property type="entry name" value="BP450"/>
</dbReference>